<dbReference type="Gene3D" id="3.30.565.10">
    <property type="entry name" value="Histidine kinase-like ATPase, C-terminal domain"/>
    <property type="match status" value="1"/>
</dbReference>
<accession>A0A0H3JZT2</accession>
<dbReference type="InterPro" id="IPR003594">
    <property type="entry name" value="HATPase_dom"/>
</dbReference>
<dbReference type="AlphaFoldDB" id="A0A0H3JZT2"/>
<dbReference type="SUPFAM" id="SSF55874">
    <property type="entry name" value="ATPase domain of HSP90 chaperone/DNA topoisomerase II/histidine kinase"/>
    <property type="match status" value="1"/>
</dbReference>
<dbReference type="GO" id="GO:0004674">
    <property type="term" value="F:protein serine/threonine kinase activity"/>
    <property type="evidence" value="ECO:0007669"/>
    <property type="project" value="UniProtKB-KW"/>
</dbReference>
<evidence type="ECO:0000313" key="3">
    <source>
        <dbReference type="EMBL" id="BAD78308.1"/>
    </source>
</evidence>
<evidence type="ECO:0000313" key="4">
    <source>
        <dbReference type="Proteomes" id="UP000001175"/>
    </source>
</evidence>
<reference evidence="3 4" key="1">
    <citation type="journal article" date="2007" name="Photosyn. Res.">
        <title>Complete nucleotide sequence of the freshwater unicellular cyanobacterium Synechococcus elongatus PCC 6301 chromosome: gene content and organization.</title>
        <authorList>
            <person name="Sugita C."/>
            <person name="Ogata K."/>
            <person name="Shikata M."/>
            <person name="Jikuya H."/>
            <person name="Takano J."/>
            <person name="Furumichi M."/>
            <person name="Kanehisa M."/>
            <person name="Omata T."/>
            <person name="Sugiura M."/>
            <person name="Sugita M."/>
        </authorList>
    </citation>
    <scope>NUCLEOTIDE SEQUENCE [LARGE SCALE GENOMIC DNA]</scope>
    <source>
        <strain evidence="4">ATCC 27144 / PCC 6301 / SAUG 1402/1</strain>
    </source>
</reference>
<dbReference type="InterPro" id="IPR016781">
    <property type="entry name" value="Anti-sigma_regulat_PmgA_prd"/>
</dbReference>
<dbReference type="InterPro" id="IPR050267">
    <property type="entry name" value="Anti-sigma-factor_SerPK"/>
</dbReference>
<dbReference type="Pfam" id="PF13581">
    <property type="entry name" value="HATPase_c_2"/>
    <property type="match status" value="1"/>
</dbReference>
<organism evidence="3 4">
    <name type="scientific">Synechococcus sp. (strain ATCC 27144 / PCC 6301 / SAUG 1402/1)</name>
    <name type="common">Anacystis nidulans</name>
    <dbReference type="NCBI Taxonomy" id="269084"/>
    <lineage>
        <taxon>Bacteria</taxon>
        <taxon>Bacillati</taxon>
        <taxon>Cyanobacteriota</taxon>
        <taxon>Cyanophyceae</taxon>
        <taxon>Synechococcales</taxon>
        <taxon>Synechococcaceae</taxon>
        <taxon>Synechococcus</taxon>
    </lineage>
</organism>
<keyword evidence="1" id="KW-0808">Transferase</keyword>
<dbReference type="KEGG" id="syc:syc0118_d"/>
<sequence length="164" mass="18654">MVAMRVCPVVTVPEATWEQVSFASTLHLEPILSVLLRQVPARHRQELQLGLQEALVNAVKHGNCSDPSKLITVQYTRSGAHHWWVVTDQGCGFGDCLQETQSHACQLPDSSWESGRGLYILRQVFDQVIWNETGNQLRLCRYLPHPLVAWQPKPDQMLVRWAMS</sequence>
<name>A0A0H3JZT2_SYNP6</name>
<proteinExistence type="predicted"/>
<evidence type="ECO:0000256" key="1">
    <source>
        <dbReference type="ARBA" id="ARBA00022527"/>
    </source>
</evidence>
<protein>
    <submittedName>
        <fullName evidence="3">Photomixotrophic growth related protein PmgA homolog</fullName>
    </submittedName>
</protein>
<dbReference type="CDD" id="cd16936">
    <property type="entry name" value="HATPase_RsbW-like"/>
    <property type="match status" value="1"/>
</dbReference>
<feature type="domain" description="Histidine kinase/HSP90-like ATPase" evidence="2">
    <location>
        <begin position="37"/>
        <end position="140"/>
    </location>
</feature>
<dbReference type="Proteomes" id="UP000001175">
    <property type="component" value="Chromosome"/>
</dbReference>
<gene>
    <name evidence="3" type="primary">pmgA</name>
    <name evidence="3" type="ordered locus">syc0118_d</name>
</gene>
<dbReference type="PANTHER" id="PTHR35526">
    <property type="entry name" value="ANTI-SIGMA-F FACTOR RSBW-RELATED"/>
    <property type="match status" value="1"/>
</dbReference>
<keyword evidence="1" id="KW-0418">Kinase</keyword>
<dbReference type="EMBL" id="AP008231">
    <property type="protein sequence ID" value="BAD78308.1"/>
    <property type="molecule type" value="Genomic_DNA"/>
</dbReference>
<dbReference type="eggNOG" id="COG2172">
    <property type="taxonomic scope" value="Bacteria"/>
</dbReference>
<evidence type="ECO:0000259" key="2">
    <source>
        <dbReference type="Pfam" id="PF13581"/>
    </source>
</evidence>
<dbReference type="PANTHER" id="PTHR35526:SF3">
    <property type="entry name" value="ANTI-SIGMA-F FACTOR RSBW"/>
    <property type="match status" value="1"/>
</dbReference>
<dbReference type="PIRSF" id="PIRSF020906">
    <property type="entry name" value="Anti_s_fact_PmgA_prd"/>
    <property type="match status" value="1"/>
</dbReference>
<dbReference type="InterPro" id="IPR036890">
    <property type="entry name" value="HATPase_C_sf"/>
</dbReference>
<keyword evidence="1" id="KW-0723">Serine/threonine-protein kinase</keyword>